<dbReference type="InterPro" id="IPR036734">
    <property type="entry name" value="Neur_chan_lig-bd_sf"/>
</dbReference>
<dbReference type="PROSITE" id="PS50835">
    <property type="entry name" value="IG_LIKE"/>
    <property type="match status" value="1"/>
</dbReference>
<keyword evidence="6" id="KW-0732">Signal</keyword>
<feature type="transmembrane region" description="Helical" evidence="11">
    <location>
        <begin position="19"/>
        <end position="38"/>
    </location>
</feature>
<feature type="transmembrane region" description="Helical" evidence="11">
    <location>
        <begin position="350"/>
        <end position="371"/>
    </location>
</feature>
<evidence type="ECO:0000313" key="14">
    <source>
        <dbReference type="EMBL" id="KAF5400628.1"/>
    </source>
</evidence>
<dbReference type="Pfam" id="PF02932">
    <property type="entry name" value="Neur_chan_memb"/>
    <property type="match status" value="1"/>
</dbReference>
<dbReference type="InterPro" id="IPR006028">
    <property type="entry name" value="GABAA/Glycine_rcpt"/>
</dbReference>
<keyword evidence="5 11" id="KW-0812">Transmembrane</keyword>
<evidence type="ECO:0000256" key="3">
    <source>
        <dbReference type="ARBA" id="ARBA00022448"/>
    </source>
</evidence>
<dbReference type="PRINTS" id="PR00252">
    <property type="entry name" value="NRIONCHANNEL"/>
</dbReference>
<dbReference type="OrthoDB" id="407674at2759"/>
<dbReference type="Gene3D" id="2.70.170.10">
    <property type="entry name" value="Neurotransmitter-gated ion-channel ligand-binding domain"/>
    <property type="match status" value="1"/>
</dbReference>
<dbReference type="EMBL" id="LUCH01003041">
    <property type="protein sequence ID" value="KAF5400628.1"/>
    <property type="molecule type" value="Genomic_DNA"/>
</dbReference>
<dbReference type="GO" id="GO:0005230">
    <property type="term" value="F:extracellular ligand-gated monoatomic ion channel activity"/>
    <property type="evidence" value="ECO:0007669"/>
    <property type="project" value="InterPro"/>
</dbReference>
<keyword evidence="10 11" id="KW-0407">Ion channel</keyword>
<comment type="caution">
    <text evidence="14">The sequence shown here is derived from an EMBL/GenBank/DDBJ whole genome shotgun (WGS) entry which is preliminary data.</text>
</comment>
<comment type="subcellular location">
    <subcellularLocation>
        <location evidence="2">Cell membrane</location>
    </subcellularLocation>
    <subcellularLocation>
        <location evidence="1">Membrane</location>
        <topology evidence="1">Multi-pass membrane protein</topology>
    </subcellularLocation>
</comment>
<feature type="region of interest" description="Disordered" evidence="12">
    <location>
        <begin position="416"/>
        <end position="456"/>
    </location>
</feature>
<dbReference type="InterPro" id="IPR036719">
    <property type="entry name" value="Neuro-gated_channel_TM_sf"/>
</dbReference>
<evidence type="ECO:0000256" key="7">
    <source>
        <dbReference type="ARBA" id="ARBA00022989"/>
    </source>
</evidence>
<dbReference type="PROSITE" id="PS00236">
    <property type="entry name" value="NEUROTR_ION_CHANNEL"/>
    <property type="match status" value="1"/>
</dbReference>
<dbReference type="PANTHER" id="PTHR18945">
    <property type="entry name" value="NEUROTRANSMITTER GATED ION CHANNEL"/>
    <property type="match status" value="1"/>
</dbReference>
<dbReference type="InterPro" id="IPR006029">
    <property type="entry name" value="Neurotrans-gated_channel_TM"/>
</dbReference>
<dbReference type="GO" id="GO:0005886">
    <property type="term" value="C:plasma membrane"/>
    <property type="evidence" value="ECO:0007669"/>
    <property type="project" value="UniProtKB-SubCell"/>
</dbReference>
<dbReference type="PRINTS" id="PR00253">
    <property type="entry name" value="GABAARECEPTR"/>
</dbReference>
<dbReference type="Pfam" id="PF02931">
    <property type="entry name" value="Neur_chan_LBD"/>
    <property type="match status" value="1"/>
</dbReference>
<protein>
    <submittedName>
        <fullName evidence="14">Cys loop ligand gated ion channel subunit</fullName>
    </submittedName>
</protein>
<keyword evidence="8 11" id="KW-0406">Ion transport</keyword>
<feature type="domain" description="Ig-like" evidence="13">
    <location>
        <begin position="165"/>
        <end position="275"/>
    </location>
</feature>
<dbReference type="InterPro" id="IPR038050">
    <property type="entry name" value="Neuro_actylchol_rec"/>
</dbReference>
<evidence type="ECO:0000256" key="4">
    <source>
        <dbReference type="ARBA" id="ARBA00022475"/>
    </source>
</evidence>
<dbReference type="CDD" id="cd19049">
    <property type="entry name" value="LGIC_TM_anion"/>
    <property type="match status" value="1"/>
</dbReference>
<dbReference type="InterPro" id="IPR018000">
    <property type="entry name" value="Neurotransmitter_ion_chnl_CS"/>
</dbReference>
<name>A0A8J4WGJ0_9TREM</name>
<feature type="compositionally biased region" description="Basic and acidic residues" evidence="12">
    <location>
        <begin position="447"/>
        <end position="456"/>
    </location>
</feature>
<comment type="similarity">
    <text evidence="11">Belongs to the ligand-gated ion channel (TC 1.A.9) family.</text>
</comment>
<dbReference type="Gene3D" id="1.20.58.390">
    <property type="entry name" value="Neurotransmitter-gated ion-channel transmembrane domain"/>
    <property type="match status" value="1"/>
</dbReference>
<dbReference type="InterPro" id="IPR007110">
    <property type="entry name" value="Ig-like_dom"/>
</dbReference>
<dbReference type="SUPFAM" id="SSF90112">
    <property type="entry name" value="Neurotransmitter-gated ion-channel transmembrane pore"/>
    <property type="match status" value="1"/>
</dbReference>
<feature type="transmembrane region" description="Helical" evidence="11">
    <location>
        <begin position="290"/>
        <end position="311"/>
    </location>
</feature>
<organism evidence="14 15">
    <name type="scientific">Paragonimus heterotremus</name>
    <dbReference type="NCBI Taxonomy" id="100268"/>
    <lineage>
        <taxon>Eukaryota</taxon>
        <taxon>Metazoa</taxon>
        <taxon>Spiralia</taxon>
        <taxon>Lophotrochozoa</taxon>
        <taxon>Platyhelminthes</taxon>
        <taxon>Trematoda</taxon>
        <taxon>Digenea</taxon>
        <taxon>Plagiorchiida</taxon>
        <taxon>Troglotremata</taxon>
        <taxon>Troglotrematidae</taxon>
        <taxon>Paragonimus</taxon>
    </lineage>
</organism>
<evidence type="ECO:0000256" key="8">
    <source>
        <dbReference type="ARBA" id="ARBA00023065"/>
    </source>
</evidence>
<keyword evidence="4" id="KW-1003">Cell membrane</keyword>
<keyword evidence="7 11" id="KW-1133">Transmembrane helix</keyword>
<proteinExistence type="inferred from homology"/>
<keyword evidence="9 11" id="KW-0472">Membrane</keyword>
<dbReference type="AlphaFoldDB" id="A0A8J4WGJ0"/>
<evidence type="ECO:0000256" key="6">
    <source>
        <dbReference type="ARBA" id="ARBA00022729"/>
    </source>
</evidence>
<dbReference type="NCBIfam" id="TIGR00860">
    <property type="entry name" value="LIC"/>
    <property type="match status" value="1"/>
</dbReference>
<keyword evidence="3 11" id="KW-0813">Transport</keyword>
<evidence type="ECO:0000256" key="1">
    <source>
        <dbReference type="ARBA" id="ARBA00004141"/>
    </source>
</evidence>
<dbReference type="InterPro" id="IPR006201">
    <property type="entry name" value="Neur_channel"/>
</dbReference>
<dbReference type="GO" id="GO:0004888">
    <property type="term" value="F:transmembrane signaling receptor activity"/>
    <property type="evidence" value="ECO:0007669"/>
    <property type="project" value="InterPro"/>
</dbReference>
<evidence type="ECO:0000256" key="12">
    <source>
        <dbReference type="SAM" id="MobiDB-lite"/>
    </source>
</evidence>
<evidence type="ECO:0000256" key="5">
    <source>
        <dbReference type="ARBA" id="ARBA00022692"/>
    </source>
</evidence>
<sequence length="494" mass="56563">MKAENKTKPIPEWSPNMQYFVNCWSYYLMSLILLLFSIRRTCGILNSSTVSHEDASLRSAINLLQNYQQHLLPRNSMANPNGTHNPLLVDVNLFVYSFSSISVVDMDYTIDFMLRQRWLDERLKSIAPHKELKLKPITYMKNMLWLPDLFFRNAKSGFLHQITQPNYLLWLDSNSVITFSQKISMKLSCHMSLWNFPMDTQPCKLNIGSYGYAKEDLEFRWRKSNIYKAVDGASMNASSWSAIEIRPGLEINEFTLISHDAYYCAAEYSSTGKFSCLEVEFRLRRRFGFYLIYAYLPSMLIVIIAWVSFLLDPSAVPARVSIGLLCVLALITQSAAILTQLPRVSYVKAMDIWVFVCLAFVVSSLLEFAAANTLARKSELSKAAKFLRPNAVDRDKHSVVNMGTSKESTDLFKYETSESKPATKGGGKQSSKSETEQIDEFSVKLPEPNRSDRSEHAENACQVHQLDMIFALAYPALFIIFNVAYWFYYLIYAS</sequence>
<evidence type="ECO:0000256" key="9">
    <source>
        <dbReference type="ARBA" id="ARBA00023136"/>
    </source>
</evidence>
<dbReference type="Proteomes" id="UP000748531">
    <property type="component" value="Unassembled WGS sequence"/>
</dbReference>
<evidence type="ECO:0000256" key="10">
    <source>
        <dbReference type="ARBA" id="ARBA00023303"/>
    </source>
</evidence>
<reference evidence="14" key="1">
    <citation type="submission" date="2019-05" db="EMBL/GenBank/DDBJ databases">
        <title>Annotation for the trematode Paragonimus heterotremus.</title>
        <authorList>
            <person name="Choi Y.-J."/>
        </authorList>
    </citation>
    <scope>NUCLEOTIDE SEQUENCE</scope>
    <source>
        <strain evidence="14">LC</strain>
    </source>
</reference>
<feature type="transmembrane region" description="Helical" evidence="11">
    <location>
        <begin position="317"/>
        <end position="338"/>
    </location>
</feature>
<accession>A0A8J4WGJ0</accession>
<feature type="transmembrane region" description="Helical" evidence="11">
    <location>
        <begin position="472"/>
        <end position="491"/>
    </location>
</feature>
<dbReference type="SUPFAM" id="SSF63712">
    <property type="entry name" value="Nicotinic receptor ligand binding domain-like"/>
    <property type="match status" value="1"/>
</dbReference>
<dbReference type="InterPro" id="IPR006202">
    <property type="entry name" value="Neur_chan_lig-bd"/>
</dbReference>
<evidence type="ECO:0000256" key="11">
    <source>
        <dbReference type="RuleBase" id="RU000687"/>
    </source>
</evidence>
<dbReference type="CDD" id="cd18987">
    <property type="entry name" value="LGIC_ECD_anion"/>
    <property type="match status" value="1"/>
</dbReference>
<evidence type="ECO:0000256" key="2">
    <source>
        <dbReference type="ARBA" id="ARBA00004236"/>
    </source>
</evidence>
<evidence type="ECO:0000313" key="15">
    <source>
        <dbReference type="Proteomes" id="UP000748531"/>
    </source>
</evidence>
<keyword evidence="15" id="KW-1185">Reference proteome</keyword>
<gene>
    <name evidence="14" type="ORF">PHET_06218</name>
</gene>
<evidence type="ECO:0000259" key="13">
    <source>
        <dbReference type="PROSITE" id="PS50835"/>
    </source>
</evidence>